<dbReference type="OrthoDB" id="2652344at2759"/>
<evidence type="ECO:0000313" key="1">
    <source>
        <dbReference type="EMBL" id="KAG1809902.1"/>
    </source>
</evidence>
<sequence length="172" mass="19305">MEQQGTPTIYHKTVHQIIKDLKNSFTWECVVVGDLFAGYCLDDKKHYAGALTKDSLLEHAKKTYLWLLYCGAIVNNSDLFVGLQYAVVHYKLSTTITFNTAHFQQSFVSHLLLAFTKQVLMECCPIGLAFGDMLGQAYKLGCHADVLLLTPLEGSLQVSKFVWADVDYVGNF</sequence>
<name>A0A9P7E2R1_9AGAM</name>
<accession>A0A9P7E2R1</accession>
<dbReference type="AlphaFoldDB" id="A0A9P7E2R1"/>
<dbReference type="GeneID" id="64593253"/>
<dbReference type="EMBL" id="JABBWE010000001">
    <property type="protein sequence ID" value="KAG1809902.1"/>
    <property type="molecule type" value="Genomic_DNA"/>
</dbReference>
<gene>
    <name evidence="1" type="ORF">HD556DRAFT_1302317</name>
</gene>
<proteinExistence type="predicted"/>
<comment type="caution">
    <text evidence="1">The sequence shown here is derived from an EMBL/GenBank/DDBJ whole genome shotgun (WGS) entry which is preliminary data.</text>
</comment>
<evidence type="ECO:0000313" key="2">
    <source>
        <dbReference type="Proteomes" id="UP000719766"/>
    </source>
</evidence>
<reference evidence="1" key="1">
    <citation type="journal article" date="2020" name="New Phytol.">
        <title>Comparative genomics reveals dynamic genome evolution in host specialist ectomycorrhizal fungi.</title>
        <authorList>
            <person name="Lofgren L.A."/>
            <person name="Nguyen N.H."/>
            <person name="Vilgalys R."/>
            <person name="Ruytinx J."/>
            <person name="Liao H.L."/>
            <person name="Branco S."/>
            <person name="Kuo A."/>
            <person name="LaButti K."/>
            <person name="Lipzen A."/>
            <person name="Andreopoulos W."/>
            <person name="Pangilinan J."/>
            <person name="Riley R."/>
            <person name="Hundley H."/>
            <person name="Na H."/>
            <person name="Barry K."/>
            <person name="Grigoriev I.V."/>
            <person name="Stajich J.E."/>
            <person name="Kennedy P.G."/>
        </authorList>
    </citation>
    <scope>NUCLEOTIDE SEQUENCE</scope>
    <source>
        <strain evidence="1">S12</strain>
    </source>
</reference>
<protein>
    <submittedName>
        <fullName evidence="1">Uncharacterized protein</fullName>
    </submittedName>
</protein>
<dbReference type="RefSeq" id="XP_041167567.1">
    <property type="nucleotide sequence ID" value="XM_041299489.1"/>
</dbReference>
<organism evidence="1 2">
    <name type="scientific">Suillus plorans</name>
    <dbReference type="NCBI Taxonomy" id="116603"/>
    <lineage>
        <taxon>Eukaryota</taxon>
        <taxon>Fungi</taxon>
        <taxon>Dikarya</taxon>
        <taxon>Basidiomycota</taxon>
        <taxon>Agaricomycotina</taxon>
        <taxon>Agaricomycetes</taxon>
        <taxon>Agaricomycetidae</taxon>
        <taxon>Boletales</taxon>
        <taxon>Suillineae</taxon>
        <taxon>Suillaceae</taxon>
        <taxon>Suillus</taxon>
    </lineage>
</organism>
<dbReference type="Proteomes" id="UP000719766">
    <property type="component" value="Unassembled WGS sequence"/>
</dbReference>
<keyword evidence="2" id="KW-1185">Reference proteome</keyword>